<evidence type="ECO:0008006" key="3">
    <source>
        <dbReference type="Google" id="ProtNLM"/>
    </source>
</evidence>
<dbReference type="RefSeq" id="XP_004832249.1">
    <property type="nucleotide sequence ID" value="XM_004832192.1"/>
</dbReference>
<protein>
    <recommendedName>
        <fullName evidence="3">Signal peptide containing protein</fullName>
    </recommendedName>
</protein>
<gene>
    <name evidence="1" type="ORF">BEWA_013560</name>
</gene>
<dbReference type="VEuPathDB" id="PiroplasmaDB:BEWA_013560"/>
<sequence>MTKVNLVTDCKNGIKTKRYTPKDGVLISSVVDGDKELWKKAEGADEKCTGVRSYKKGNASFLYITIKKGDKLEPKLFEKVNGTWREVSKDEFNDKVDEMLGIPAGSATDISKSNLSIIPPGSV</sequence>
<evidence type="ECO:0000313" key="2">
    <source>
        <dbReference type="Proteomes" id="UP000031512"/>
    </source>
</evidence>
<dbReference type="KEGG" id="beq:BEWA_013560"/>
<name>L1LBK7_THEEQ</name>
<dbReference type="OrthoDB" id="363079at2759"/>
<accession>L1LBK7</accession>
<proteinExistence type="predicted"/>
<comment type="caution">
    <text evidence="1">The sequence shown here is derived from an EMBL/GenBank/DDBJ whole genome shotgun (WGS) entry which is preliminary data.</text>
</comment>
<dbReference type="AlphaFoldDB" id="L1LBK7"/>
<dbReference type="Pfam" id="PF04385">
    <property type="entry name" value="FAINT"/>
    <property type="match status" value="1"/>
</dbReference>
<organism evidence="1 2">
    <name type="scientific">Theileria equi strain WA</name>
    <dbReference type="NCBI Taxonomy" id="1537102"/>
    <lineage>
        <taxon>Eukaryota</taxon>
        <taxon>Sar</taxon>
        <taxon>Alveolata</taxon>
        <taxon>Apicomplexa</taxon>
        <taxon>Aconoidasida</taxon>
        <taxon>Piroplasmida</taxon>
        <taxon>Theileriidae</taxon>
        <taxon>Theileria</taxon>
    </lineage>
</organism>
<reference evidence="1 2" key="1">
    <citation type="journal article" date="2012" name="BMC Genomics">
        <title>Comparative genomic analysis and phylogenetic position of Theileria equi.</title>
        <authorList>
            <person name="Kappmeyer L.S."/>
            <person name="Thiagarajan M."/>
            <person name="Herndon D.R."/>
            <person name="Ramsay J.D."/>
            <person name="Caler E."/>
            <person name="Djikeng A."/>
            <person name="Gillespie J.J."/>
            <person name="Lau A.O."/>
            <person name="Roalson E.H."/>
            <person name="Silva J.C."/>
            <person name="Silva M.G."/>
            <person name="Suarez C.E."/>
            <person name="Ueti M.W."/>
            <person name="Nene V.M."/>
            <person name="Mealey R.H."/>
            <person name="Knowles D.P."/>
            <person name="Brayton K.A."/>
        </authorList>
    </citation>
    <scope>NUCLEOTIDE SEQUENCE [LARGE SCALE GENOMIC DNA]</scope>
    <source>
        <strain evidence="1 2">WA</strain>
    </source>
</reference>
<keyword evidence="2" id="KW-1185">Reference proteome</keyword>
<evidence type="ECO:0000313" key="1">
    <source>
        <dbReference type="EMBL" id="EKX72797.1"/>
    </source>
</evidence>
<dbReference type="Proteomes" id="UP000031512">
    <property type="component" value="Unassembled WGS sequence"/>
</dbReference>
<dbReference type="EMBL" id="ACOU01000004">
    <property type="protein sequence ID" value="EKX72797.1"/>
    <property type="molecule type" value="Genomic_DNA"/>
</dbReference>
<dbReference type="InterPro" id="IPR007480">
    <property type="entry name" value="DUF529"/>
</dbReference>
<dbReference type="GeneID" id="15804432"/>